<dbReference type="PANTHER" id="PTHR11108:SF1">
    <property type="entry name" value="FERROCHELATASE, MITOCHONDRIAL"/>
    <property type="match status" value="1"/>
</dbReference>
<evidence type="ECO:0000256" key="7">
    <source>
        <dbReference type="ARBA" id="ARBA00023244"/>
    </source>
</evidence>
<comment type="catalytic activity">
    <reaction evidence="9 10">
        <text>heme b + 2 H(+) = protoporphyrin IX + Fe(2+)</text>
        <dbReference type="Rhea" id="RHEA:22584"/>
        <dbReference type="ChEBI" id="CHEBI:15378"/>
        <dbReference type="ChEBI" id="CHEBI:29033"/>
        <dbReference type="ChEBI" id="CHEBI:57306"/>
        <dbReference type="ChEBI" id="CHEBI:60344"/>
        <dbReference type="EC" id="4.98.1.1"/>
    </reaction>
</comment>
<evidence type="ECO:0000256" key="5">
    <source>
        <dbReference type="ARBA" id="ARBA00023133"/>
    </source>
</evidence>
<dbReference type="FunFam" id="3.40.50.1400:FF:000002">
    <property type="entry name" value="Ferrochelatase"/>
    <property type="match status" value="1"/>
</dbReference>
<dbReference type="GO" id="GO:0046872">
    <property type="term" value="F:metal ion binding"/>
    <property type="evidence" value="ECO:0007669"/>
    <property type="project" value="UniProtKB-KW"/>
</dbReference>
<name>A0A0K6IBT8_9BURK</name>
<protein>
    <recommendedName>
        <fullName evidence="9 10">Ferrochelatase</fullName>
        <ecNumber evidence="9 10">4.98.1.1</ecNumber>
    </recommendedName>
    <alternativeName>
        <fullName evidence="9">Heme synthase</fullName>
    </alternativeName>
    <alternativeName>
        <fullName evidence="9">Protoheme ferro-lyase</fullName>
    </alternativeName>
</protein>
<comment type="pathway">
    <text evidence="9 10">Porphyrin-containing compound metabolism; protoheme biosynthesis; protoheme from protoporphyrin-IX: step 1/1.</text>
</comment>
<comment type="function">
    <text evidence="9 10">Catalyzes the ferrous insertion into protoporphyrin IX.</text>
</comment>
<evidence type="ECO:0000256" key="9">
    <source>
        <dbReference type="HAMAP-Rule" id="MF_00323"/>
    </source>
</evidence>
<evidence type="ECO:0000256" key="10">
    <source>
        <dbReference type="RuleBase" id="RU000607"/>
    </source>
</evidence>
<keyword evidence="2 9" id="KW-0963">Cytoplasm</keyword>
<evidence type="ECO:0000313" key="11">
    <source>
        <dbReference type="EMBL" id="CUB00575.1"/>
    </source>
</evidence>
<dbReference type="SUPFAM" id="SSF53800">
    <property type="entry name" value="Chelatase"/>
    <property type="match status" value="1"/>
</dbReference>
<keyword evidence="3 9" id="KW-0479">Metal-binding</keyword>
<dbReference type="Pfam" id="PF00762">
    <property type="entry name" value="Ferrochelatase"/>
    <property type="match status" value="1"/>
</dbReference>
<proteinExistence type="inferred from homology"/>
<dbReference type="CDD" id="cd00419">
    <property type="entry name" value="Ferrochelatase_C"/>
    <property type="match status" value="1"/>
</dbReference>
<dbReference type="NCBIfam" id="TIGR00109">
    <property type="entry name" value="hemH"/>
    <property type="match status" value="1"/>
</dbReference>
<dbReference type="EC" id="4.98.1.1" evidence="9 10"/>
<dbReference type="GO" id="GO:0006783">
    <property type="term" value="P:heme biosynthetic process"/>
    <property type="evidence" value="ECO:0007669"/>
    <property type="project" value="UniProtKB-UniRule"/>
</dbReference>
<keyword evidence="12" id="KW-1185">Reference proteome</keyword>
<dbReference type="InterPro" id="IPR033659">
    <property type="entry name" value="Ferrochelatase_N"/>
</dbReference>
<dbReference type="AlphaFoldDB" id="A0A0K6IBT8"/>
<comment type="similarity">
    <text evidence="1 9 10">Belongs to the ferrochelatase family.</text>
</comment>
<evidence type="ECO:0000256" key="8">
    <source>
        <dbReference type="ARBA" id="ARBA00024536"/>
    </source>
</evidence>
<dbReference type="Gene3D" id="3.40.50.1400">
    <property type="match status" value="2"/>
</dbReference>
<dbReference type="HAMAP" id="MF_00323">
    <property type="entry name" value="Ferrochelatase"/>
    <property type="match status" value="1"/>
</dbReference>
<dbReference type="InterPro" id="IPR001015">
    <property type="entry name" value="Ferrochelatase"/>
</dbReference>
<dbReference type="GO" id="GO:0004325">
    <property type="term" value="F:ferrochelatase activity"/>
    <property type="evidence" value="ECO:0007669"/>
    <property type="project" value="UniProtKB-UniRule"/>
</dbReference>
<comment type="catalytic activity">
    <reaction evidence="8">
        <text>Fe-coproporphyrin III + 2 H(+) = coproporphyrin III + Fe(2+)</text>
        <dbReference type="Rhea" id="RHEA:49572"/>
        <dbReference type="ChEBI" id="CHEBI:15378"/>
        <dbReference type="ChEBI" id="CHEBI:29033"/>
        <dbReference type="ChEBI" id="CHEBI:68438"/>
        <dbReference type="ChEBI" id="CHEBI:131725"/>
        <dbReference type="EC" id="4.99.1.9"/>
    </reaction>
    <physiologicalReaction direction="right-to-left" evidence="8">
        <dbReference type="Rhea" id="RHEA:49574"/>
    </physiologicalReaction>
</comment>
<gene>
    <name evidence="9" type="primary">hemH</name>
    <name evidence="11" type="ORF">Ga0061069_11525</name>
</gene>
<evidence type="ECO:0000256" key="1">
    <source>
        <dbReference type="ARBA" id="ARBA00007718"/>
    </source>
</evidence>
<keyword evidence="5 9" id="KW-0350">Heme biosynthesis</keyword>
<dbReference type="UniPathway" id="UPA00252">
    <property type="reaction ID" value="UER00325"/>
</dbReference>
<evidence type="ECO:0000313" key="12">
    <source>
        <dbReference type="Proteomes" id="UP000183649"/>
    </source>
</evidence>
<dbReference type="STRING" id="339866.GCA_001418255_02947"/>
<feature type="binding site" evidence="9">
    <location>
        <position position="209"/>
    </location>
    <ligand>
        <name>Fe(2+)</name>
        <dbReference type="ChEBI" id="CHEBI:29033"/>
    </ligand>
</feature>
<dbReference type="PROSITE" id="PS00534">
    <property type="entry name" value="FERROCHELATASE"/>
    <property type="match status" value="1"/>
</dbReference>
<evidence type="ECO:0000256" key="6">
    <source>
        <dbReference type="ARBA" id="ARBA00023239"/>
    </source>
</evidence>
<dbReference type="InterPro" id="IPR019772">
    <property type="entry name" value="Ferrochelatase_AS"/>
</dbReference>
<keyword evidence="6 9" id="KW-0456">Lyase</keyword>
<accession>A0A0K6IBT8</accession>
<dbReference type="PANTHER" id="PTHR11108">
    <property type="entry name" value="FERROCHELATASE"/>
    <property type="match status" value="1"/>
</dbReference>
<evidence type="ECO:0000256" key="4">
    <source>
        <dbReference type="ARBA" id="ARBA00023004"/>
    </source>
</evidence>
<dbReference type="RefSeq" id="WP_055451763.1">
    <property type="nucleotide sequence ID" value="NZ_CYHF01000015.1"/>
</dbReference>
<reference evidence="12" key="1">
    <citation type="submission" date="2015-08" db="EMBL/GenBank/DDBJ databases">
        <authorList>
            <person name="Varghese N."/>
        </authorList>
    </citation>
    <scope>NUCLEOTIDE SEQUENCE [LARGE SCALE GENOMIC DNA]</scope>
    <source>
        <strain evidence="12">DSM 18181</strain>
    </source>
</reference>
<dbReference type="InterPro" id="IPR033644">
    <property type="entry name" value="Ferrochelatase_C"/>
</dbReference>
<evidence type="ECO:0000256" key="2">
    <source>
        <dbReference type="ARBA" id="ARBA00022490"/>
    </source>
</evidence>
<dbReference type="Proteomes" id="UP000183649">
    <property type="component" value="Unassembled WGS sequence"/>
</dbReference>
<dbReference type="EMBL" id="CYHF01000015">
    <property type="protein sequence ID" value="CUB00575.1"/>
    <property type="molecule type" value="Genomic_DNA"/>
</dbReference>
<dbReference type="OrthoDB" id="9809741at2"/>
<organism evidence="11 12">
    <name type="scientific">Thiomonas bhubaneswarensis</name>
    <dbReference type="NCBI Taxonomy" id="339866"/>
    <lineage>
        <taxon>Bacteria</taxon>
        <taxon>Pseudomonadati</taxon>
        <taxon>Pseudomonadota</taxon>
        <taxon>Betaproteobacteria</taxon>
        <taxon>Burkholderiales</taxon>
        <taxon>Thiomonas</taxon>
    </lineage>
</organism>
<keyword evidence="7 9" id="KW-0627">Porphyrin biosynthesis</keyword>
<dbReference type="GO" id="GO:0005737">
    <property type="term" value="C:cytoplasm"/>
    <property type="evidence" value="ECO:0007669"/>
    <property type="project" value="UniProtKB-SubCell"/>
</dbReference>
<keyword evidence="4 9" id="KW-0408">Iron</keyword>
<dbReference type="CDD" id="cd03411">
    <property type="entry name" value="Ferrochelatase_N"/>
    <property type="match status" value="1"/>
</dbReference>
<comment type="subcellular location">
    <subcellularLocation>
        <location evidence="9 10">Cytoplasm</location>
    </subcellularLocation>
</comment>
<evidence type="ECO:0000256" key="3">
    <source>
        <dbReference type="ARBA" id="ARBA00022723"/>
    </source>
</evidence>
<sequence>MPLSDPTDYQHGAAAQTAILLVNLGTPDAPTSSALRRYLGEFLSDPRVVEIPKPVWWLILNGIVLPIRSSKSAAKYASVWTDRGSPLQVGTADLTQAVAAEMARAGHHVLVRYAMRYGNPSVASVLDELARQNVTRILLVPLYPQYCAATTASTLDAVSAWMRRSRRLPELRVLNHFHDVPVYIEALADKIETQWRQQGRPDRLVMSFHGMPARTLKLGDPYYCECHKTGRLLAERLGLGASDYVVTFQSRFGKQEWLQPYTEPTLRKLAQDGVARVDVVCPGFTVDCLETLEEIAMEGKQAFLSSGGKVFHYIDCLNADAHWAQGFSKLLTTHLQGWDTMAPTDPGALAATRALAQAMGADNLG</sequence>
<feature type="binding site" evidence="9">
    <location>
        <position position="290"/>
    </location>
    <ligand>
        <name>Fe(2+)</name>
        <dbReference type="ChEBI" id="CHEBI:29033"/>
    </ligand>
</feature>